<reference evidence="2" key="1">
    <citation type="submission" date="2015-03" db="EMBL/GenBank/DDBJ databases">
        <authorList>
            <consortium name="Pathogen Informatics"/>
        </authorList>
    </citation>
    <scope>NUCLEOTIDE SEQUENCE [LARGE SCALE GENOMIC DNA]</scope>
    <source>
        <strain evidence="2">N09902308</strain>
    </source>
</reference>
<name>A0A916P941_MYCTX</name>
<dbReference type="EMBL" id="CSBK01002070">
    <property type="protein sequence ID" value="COZ46119.1"/>
    <property type="molecule type" value="Genomic_DNA"/>
</dbReference>
<dbReference type="Proteomes" id="UP000039021">
    <property type="component" value="Unassembled WGS sequence"/>
</dbReference>
<organism evidence="1 2">
    <name type="scientific">Mycobacterium tuberculosis</name>
    <dbReference type="NCBI Taxonomy" id="1773"/>
    <lineage>
        <taxon>Bacteria</taxon>
        <taxon>Bacillati</taxon>
        <taxon>Actinomycetota</taxon>
        <taxon>Actinomycetes</taxon>
        <taxon>Mycobacteriales</taxon>
        <taxon>Mycobacteriaceae</taxon>
        <taxon>Mycobacterium</taxon>
        <taxon>Mycobacterium tuberculosis complex</taxon>
    </lineage>
</organism>
<gene>
    <name evidence="1" type="ORF">ERS007739_03779</name>
</gene>
<proteinExistence type="predicted"/>
<accession>A0A916P941</accession>
<sequence length="46" mass="5085">MTASKYHAALSGLRLIQPWLTLAYPCELTDQGAECTYTPLQVTRTA</sequence>
<protein>
    <submittedName>
        <fullName evidence="1">Uncharacterized protein</fullName>
    </submittedName>
</protein>
<evidence type="ECO:0000313" key="1">
    <source>
        <dbReference type="EMBL" id="COZ46119.1"/>
    </source>
</evidence>
<evidence type="ECO:0000313" key="2">
    <source>
        <dbReference type="Proteomes" id="UP000039021"/>
    </source>
</evidence>
<dbReference type="AlphaFoldDB" id="A0A916P941"/>
<comment type="caution">
    <text evidence="1">The sequence shown here is derived from an EMBL/GenBank/DDBJ whole genome shotgun (WGS) entry which is preliminary data.</text>
</comment>